<feature type="chain" id="PRO_5014572328" evidence="1">
    <location>
        <begin position="32"/>
        <end position="90"/>
    </location>
</feature>
<evidence type="ECO:0000256" key="1">
    <source>
        <dbReference type="SAM" id="SignalP"/>
    </source>
</evidence>
<reference evidence="2 4" key="2">
    <citation type="journal article" date="2014" name="BMC Genomics">
        <title>An improved genome release (version Mt4.0) for the model legume Medicago truncatula.</title>
        <authorList>
            <person name="Tang H."/>
            <person name="Krishnakumar V."/>
            <person name="Bidwell S."/>
            <person name="Rosen B."/>
            <person name="Chan A."/>
            <person name="Zhou S."/>
            <person name="Gentzbittel L."/>
            <person name="Childs K.L."/>
            <person name="Yandell M."/>
            <person name="Gundlach H."/>
            <person name="Mayer K.F."/>
            <person name="Schwartz D.C."/>
            <person name="Town C.D."/>
        </authorList>
    </citation>
    <scope>GENOME REANNOTATION</scope>
    <source>
        <strain evidence="3 4">cv. Jemalong A17</strain>
    </source>
</reference>
<protein>
    <submittedName>
        <fullName evidence="2">Transmembrane protein, putative</fullName>
    </submittedName>
</protein>
<dbReference type="PaxDb" id="3880-AES64873"/>
<keyword evidence="4" id="KW-1185">Reference proteome</keyword>
<organism evidence="2 4">
    <name type="scientific">Medicago truncatula</name>
    <name type="common">Barrel medic</name>
    <name type="synonym">Medicago tribuloides</name>
    <dbReference type="NCBI Taxonomy" id="3880"/>
    <lineage>
        <taxon>Eukaryota</taxon>
        <taxon>Viridiplantae</taxon>
        <taxon>Streptophyta</taxon>
        <taxon>Embryophyta</taxon>
        <taxon>Tracheophyta</taxon>
        <taxon>Spermatophyta</taxon>
        <taxon>Magnoliopsida</taxon>
        <taxon>eudicotyledons</taxon>
        <taxon>Gunneridae</taxon>
        <taxon>Pentapetalae</taxon>
        <taxon>rosids</taxon>
        <taxon>fabids</taxon>
        <taxon>Fabales</taxon>
        <taxon>Fabaceae</taxon>
        <taxon>Papilionoideae</taxon>
        <taxon>50 kb inversion clade</taxon>
        <taxon>NPAAA clade</taxon>
        <taxon>Hologalegina</taxon>
        <taxon>IRL clade</taxon>
        <taxon>Trifolieae</taxon>
        <taxon>Medicago</taxon>
    </lineage>
</organism>
<proteinExistence type="predicted"/>
<name>G7IMN7_MEDTR</name>
<reference evidence="2 4" key="1">
    <citation type="journal article" date="2011" name="Nature">
        <title>The Medicago genome provides insight into the evolution of rhizobial symbioses.</title>
        <authorList>
            <person name="Young N.D."/>
            <person name="Debelle F."/>
            <person name="Oldroyd G.E."/>
            <person name="Geurts R."/>
            <person name="Cannon S.B."/>
            <person name="Udvardi M.K."/>
            <person name="Benedito V.A."/>
            <person name="Mayer K.F."/>
            <person name="Gouzy J."/>
            <person name="Schoof H."/>
            <person name="Van de Peer Y."/>
            <person name="Proost S."/>
            <person name="Cook D.R."/>
            <person name="Meyers B.C."/>
            <person name="Spannagl M."/>
            <person name="Cheung F."/>
            <person name="De Mita S."/>
            <person name="Krishnakumar V."/>
            <person name="Gundlach H."/>
            <person name="Zhou S."/>
            <person name="Mudge J."/>
            <person name="Bharti A.K."/>
            <person name="Murray J.D."/>
            <person name="Naoumkina M.A."/>
            <person name="Rosen B."/>
            <person name="Silverstein K.A."/>
            <person name="Tang H."/>
            <person name="Rombauts S."/>
            <person name="Zhao P.X."/>
            <person name="Zhou P."/>
            <person name="Barbe V."/>
            <person name="Bardou P."/>
            <person name="Bechner M."/>
            <person name="Bellec A."/>
            <person name="Berger A."/>
            <person name="Berges H."/>
            <person name="Bidwell S."/>
            <person name="Bisseling T."/>
            <person name="Choisne N."/>
            <person name="Couloux A."/>
            <person name="Denny R."/>
            <person name="Deshpande S."/>
            <person name="Dai X."/>
            <person name="Doyle J.J."/>
            <person name="Dudez A.M."/>
            <person name="Farmer A.D."/>
            <person name="Fouteau S."/>
            <person name="Franken C."/>
            <person name="Gibelin C."/>
            <person name="Gish J."/>
            <person name="Goldstein S."/>
            <person name="Gonzalez A.J."/>
            <person name="Green P.J."/>
            <person name="Hallab A."/>
            <person name="Hartog M."/>
            <person name="Hua A."/>
            <person name="Humphray S.J."/>
            <person name="Jeong D.H."/>
            <person name="Jing Y."/>
            <person name="Jocker A."/>
            <person name="Kenton S.M."/>
            <person name="Kim D.J."/>
            <person name="Klee K."/>
            <person name="Lai H."/>
            <person name="Lang C."/>
            <person name="Lin S."/>
            <person name="Macmil S.L."/>
            <person name="Magdelenat G."/>
            <person name="Matthews L."/>
            <person name="McCorrison J."/>
            <person name="Monaghan E.L."/>
            <person name="Mun J.H."/>
            <person name="Najar F.Z."/>
            <person name="Nicholson C."/>
            <person name="Noirot C."/>
            <person name="O'Bleness M."/>
            <person name="Paule C.R."/>
            <person name="Poulain J."/>
            <person name="Prion F."/>
            <person name="Qin B."/>
            <person name="Qu C."/>
            <person name="Retzel E.F."/>
            <person name="Riddle C."/>
            <person name="Sallet E."/>
            <person name="Samain S."/>
            <person name="Samson N."/>
            <person name="Sanders I."/>
            <person name="Saurat O."/>
            <person name="Scarpelli C."/>
            <person name="Schiex T."/>
            <person name="Segurens B."/>
            <person name="Severin A.J."/>
            <person name="Sherrier D.J."/>
            <person name="Shi R."/>
            <person name="Sims S."/>
            <person name="Singer S.R."/>
            <person name="Sinharoy S."/>
            <person name="Sterck L."/>
            <person name="Viollet A."/>
            <person name="Wang B.B."/>
            <person name="Wang K."/>
            <person name="Wang M."/>
            <person name="Wang X."/>
            <person name="Warfsmann J."/>
            <person name="Weissenbach J."/>
            <person name="White D.D."/>
            <person name="White J.D."/>
            <person name="Wiley G.B."/>
            <person name="Wincker P."/>
            <person name="Xing Y."/>
            <person name="Yang L."/>
            <person name="Yao Z."/>
            <person name="Ying F."/>
            <person name="Zhai J."/>
            <person name="Zhou L."/>
            <person name="Zuber A."/>
            <person name="Denarie J."/>
            <person name="Dixon R.A."/>
            <person name="May G.D."/>
            <person name="Schwartz D.C."/>
            <person name="Rogers J."/>
            <person name="Quetier F."/>
            <person name="Town C.D."/>
            <person name="Roe B.A."/>
        </authorList>
    </citation>
    <scope>NUCLEOTIDE SEQUENCE [LARGE SCALE GENOMIC DNA]</scope>
    <source>
        <strain evidence="2">A17</strain>
        <strain evidence="3 4">cv. Jemalong A17</strain>
    </source>
</reference>
<dbReference type="EnsemblPlants" id="AES64873">
    <property type="protein sequence ID" value="AES64873"/>
    <property type="gene ID" value="MTR_2g032590"/>
</dbReference>
<evidence type="ECO:0000313" key="3">
    <source>
        <dbReference type="EnsemblPlants" id="AES64873"/>
    </source>
</evidence>
<evidence type="ECO:0000313" key="4">
    <source>
        <dbReference type="Proteomes" id="UP000002051"/>
    </source>
</evidence>
<keyword evidence="1" id="KW-0732">Signal</keyword>
<feature type="signal peptide" evidence="1">
    <location>
        <begin position="1"/>
        <end position="31"/>
    </location>
</feature>
<dbReference type="EMBL" id="CM001218">
    <property type="protein sequence ID" value="AES64873.1"/>
    <property type="molecule type" value="Genomic_DNA"/>
</dbReference>
<evidence type="ECO:0000313" key="2">
    <source>
        <dbReference type="EMBL" id="AES64873.1"/>
    </source>
</evidence>
<sequence length="90" mass="10220">MAMIELKKVLVIMFMIIIMLVVVQLCDTTQSKIVDESCAIERFACRAECLITCAGFDNCLEGCFEHCLMCSRNAYADIDCLIHVDDLQQY</sequence>
<accession>G7IMN7</accession>
<dbReference type="AlphaFoldDB" id="G7IMN7"/>
<dbReference type="HOGENOM" id="CLU_2444155_0_0_1"/>
<reference evidence="3" key="3">
    <citation type="submission" date="2015-04" db="UniProtKB">
        <authorList>
            <consortium name="EnsemblPlants"/>
        </authorList>
    </citation>
    <scope>IDENTIFICATION</scope>
    <source>
        <strain evidence="3">cv. Jemalong A17</strain>
    </source>
</reference>
<keyword evidence="2" id="KW-0472">Membrane</keyword>
<gene>
    <name evidence="2" type="ordered locus">MTR_2g032590</name>
</gene>
<keyword evidence="2" id="KW-0812">Transmembrane</keyword>
<dbReference type="Proteomes" id="UP000002051">
    <property type="component" value="Chromosome 2"/>
</dbReference>